<dbReference type="GO" id="GO:0016787">
    <property type="term" value="F:hydrolase activity"/>
    <property type="evidence" value="ECO:0007669"/>
    <property type="project" value="UniProtKB-KW"/>
</dbReference>
<dbReference type="OrthoDB" id="9804723at2"/>
<evidence type="ECO:0000313" key="4">
    <source>
        <dbReference type="Proteomes" id="UP000273405"/>
    </source>
</evidence>
<keyword evidence="3" id="KW-0378">Hydrolase</keyword>
<feature type="transmembrane region" description="Helical" evidence="1">
    <location>
        <begin position="21"/>
        <end position="43"/>
    </location>
</feature>
<dbReference type="RefSeq" id="WP_120627905.1">
    <property type="nucleotide sequence ID" value="NZ_RAWG01000187.1"/>
</dbReference>
<feature type="transmembrane region" description="Helical" evidence="1">
    <location>
        <begin position="111"/>
        <end position="131"/>
    </location>
</feature>
<feature type="transmembrane region" description="Helical" evidence="1">
    <location>
        <begin position="55"/>
        <end position="75"/>
    </location>
</feature>
<dbReference type="GO" id="GO:0016020">
    <property type="term" value="C:membrane"/>
    <property type="evidence" value="ECO:0007669"/>
    <property type="project" value="TreeGrafter"/>
</dbReference>
<gene>
    <name evidence="3" type="ORF">D7X12_25630</name>
</gene>
<feature type="transmembrane region" description="Helical" evidence="1">
    <location>
        <begin position="143"/>
        <end position="163"/>
    </location>
</feature>
<accession>A0A3A8N430</accession>
<organism evidence="3 4">
    <name type="scientific">Corallococcus sicarius</name>
    <dbReference type="NCBI Taxonomy" id="2316726"/>
    <lineage>
        <taxon>Bacteria</taxon>
        <taxon>Pseudomonadati</taxon>
        <taxon>Myxococcota</taxon>
        <taxon>Myxococcia</taxon>
        <taxon>Myxococcales</taxon>
        <taxon>Cystobacterineae</taxon>
        <taxon>Myxococcaceae</taxon>
        <taxon>Corallococcus</taxon>
    </lineage>
</organism>
<dbReference type="AlphaFoldDB" id="A0A3A8N430"/>
<evidence type="ECO:0000259" key="2">
    <source>
        <dbReference type="Pfam" id="PF00561"/>
    </source>
</evidence>
<comment type="caution">
    <text evidence="3">The sequence shown here is derived from an EMBL/GenBank/DDBJ whole genome shotgun (WGS) entry which is preliminary data.</text>
</comment>
<keyword evidence="1" id="KW-0472">Membrane</keyword>
<dbReference type="InterPro" id="IPR000073">
    <property type="entry name" value="AB_hydrolase_1"/>
</dbReference>
<dbReference type="PRINTS" id="PR00111">
    <property type="entry name" value="ABHYDROLASE"/>
</dbReference>
<dbReference type="InterPro" id="IPR050266">
    <property type="entry name" value="AB_hydrolase_sf"/>
</dbReference>
<feature type="transmembrane region" description="Helical" evidence="1">
    <location>
        <begin position="87"/>
        <end position="105"/>
    </location>
</feature>
<dbReference type="Pfam" id="PF00561">
    <property type="entry name" value="Abhydrolase_1"/>
    <property type="match status" value="1"/>
</dbReference>
<name>A0A3A8N430_9BACT</name>
<sequence>MTLAKTIENESVTEARPTVLHVLRAGWASSVPVVVLATLAVLLAPHVRGIGFFPVLRFAVVTPVCLLVAVASAFLYRALVGFSRPRVTLTAALVGLALVVLAGLVTGGPPGLAVAALPALLGVAVALSLLVPRFVDRPRRSRIGTVALIVFGALEFMGVALALSSERTAPMDIPRTMFDAESRFITLPSGARIHYVDEGEGETLLFLHGNPAWSFQWRDLIRGLRGSYRCIALDYPGFGLSDAPAGFGFTPREQSLVVEAFVEQLQLRDVTLVMQDWGGPIGLGFAGRRPELVRRVVLGSTWAWPTSPGTPRGIFSAIAGGPLGEFLQVNFNGFASFGIKNGVVRELPSDVLDVYLRPFVPLERRGLAAFYPGQITAATEYFAEVEAGLPRLTEKKALIFWALQDQGFPRTDLERFEQTFPNHRTRELPNANHFFFEDTAEQLVSELRAFMAEKP</sequence>
<dbReference type="EMBL" id="RAWG01000187">
    <property type="protein sequence ID" value="RKH38683.1"/>
    <property type="molecule type" value="Genomic_DNA"/>
</dbReference>
<dbReference type="Proteomes" id="UP000273405">
    <property type="component" value="Unassembled WGS sequence"/>
</dbReference>
<feature type="domain" description="AB hydrolase-1" evidence="2">
    <location>
        <begin position="203"/>
        <end position="438"/>
    </location>
</feature>
<dbReference type="PANTHER" id="PTHR43798:SF24">
    <property type="entry name" value="CIS-3-ALKYL-4-ALKYLOXETAN-2-ONE DECARBOXYLASE"/>
    <property type="match status" value="1"/>
</dbReference>
<evidence type="ECO:0000313" key="3">
    <source>
        <dbReference type="EMBL" id="RKH38683.1"/>
    </source>
</evidence>
<reference evidence="4" key="1">
    <citation type="submission" date="2018-09" db="EMBL/GenBank/DDBJ databases">
        <authorList>
            <person name="Livingstone P.G."/>
            <person name="Whitworth D.E."/>
        </authorList>
    </citation>
    <scope>NUCLEOTIDE SEQUENCE [LARGE SCALE GENOMIC DNA]</scope>
    <source>
        <strain evidence="4">CA040B</strain>
    </source>
</reference>
<keyword evidence="1" id="KW-1133">Transmembrane helix</keyword>
<dbReference type="SUPFAM" id="SSF53474">
    <property type="entry name" value="alpha/beta-Hydrolases"/>
    <property type="match status" value="1"/>
</dbReference>
<protein>
    <submittedName>
        <fullName evidence="3">Alpha/beta fold hydrolase</fullName>
    </submittedName>
</protein>
<evidence type="ECO:0000256" key="1">
    <source>
        <dbReference type="SAM" id="Phobius"/>
    </source>
</evidence>
<dbReference type="Gene3D" id="3.40.50.1820">
    <property type="entry name" value="alpha/beta hydrolase"/>
    <property type="match status" value="1"/>
</dbReference>
<dbReference type="InterPro" id="IPR029058">
    <property type="entry name" value="AB_hydrolase_fold"/>
</dbReference>
<proteinExistence type="predicted"/>
<keyword evidence="4" id="KW-1185">Reference proteome</keyword>
<keyword evidence="1" id="KW-0812">Transmembrane</keyword>
<dbReference type="PANTHER" id="PTHR43798">
    <property type="entry name" value="MONOACYLGLYCEROL LIPASE"/>
    <property type="match status" value="1"/>
</dbReference>